<dbReference type="Proteomes" id="UP000182149">
    <property type="component" value="Unassembled WGS sequence"/>
</dbReference>
<gene>
    <name evidence="1" type="ORF">RU93_GL000228</name>
</gene>
<evidence type="ECO:0000313" key="1">
    <source>
        <dbReference type="EMBL" id="OJG12298.1"/>
    </source>
</evidence>
<dbReference type="AlphaFoldDB" id="A0A1L8QXS2"/>
<evidence type="ECO:0000313" key="2">
    <source>
        <dbReference type="Proteomes" id="UP000182149"/>
    </source>
</evidence>
<proteinExistence type="predicted"/>
<accession>A0A1L8QXS2</accession>
<keyword evidence="2" id="KW-1185">Reference proteome</keyword>
<name>A0A1L8QXS2_9ENTE</name>
<comment type="caution">
    <text evidence="1">The sequence shown here is derived from an EMBL/GenBank/DDBJ whole genome shotgun (WGS) entry which is preliminary data.</text>
</comment>
<dbReference type="STRING" id="328396.RU93_GL000228"/>
<sequence>MSAFNFLRIFLFFEKIKDEDGLLIEKGCQSPFPIDTMIEKERGG</sequence>
<protein>
    <submittedName>
        <fullName evidence="1">Uncharacterized protein</fullName>
    </submittedName>
</protein>
<organism evidence="1 2">
    <name type="scientific">Enterococcus aquimarinus</name>
    <dbReference type="NCBI Taxonomy" id="328396"/>
    <lineage>
        <taxon>Bacteria</taxon>
        <taxon>Bacillati</taxon>
        <taxon>Bacillota</taxon>
        <taxon>Bacilli</taxon>
        <taxon>Lactobacillales</taxon>
        <taxon>Enterococcaceae</taxon>
        <taxon>Enterococcus</taxon>
    </lineage>
</organism>
<dbReference type="EMBL" id="JXKD01000001">
    <property type="protein sequence ID" value="OJG12298.1"/>
    <property type="molecule type" value="Genomic_DNA"/>
</dbReference>
<reference evidence="1 2" key="1">
    <citation type="submission" date="2014-12" db="EMBL/GenBank/DDBJ databases">
        <title>Draft genome sequences of 29 type strains of Enterococci.</title>
        <authorList>
            <person name="Zhong Z."/>
            <person name="Sun Z."/>
            <person name="Liu W."/>
            <person name="Zhang W."/>
            <person name="Zhang H."/>
        </authorList>
    </citation>
    <scope>NUCLEOTIDE SEQUENCE [LARGE SCALE GENOMIC DNA]</scope>
    <source>
        <strain evidence="1 2">DSM 17690</strain>
    </source>
</reference>